<dbReference type="EMBL" id="AE016853">
    <property type="protein sequence ID" value="AAO53580.1"/>
    <property type="molecule type" value="Genomic_DNA"/>
</dbReference>
<dbReference type="KEGG" id="pst:PSPTO_0024"/>
<protein>
    <submittedName>
        <fullName evidence="1">Uncharacterized protein</fullName>
    </submittedName>
</protein>
<dbReference type="Proteomes" id="UP000002515">
    <property type="component" value="Chromosome"/>
</dbReference>
<evidence type="ECO:0000313" key="2">
    <source>
        <dbReference type="Proteomes" id="UP000002515"/>
    </source>
</evidence>
<dbReference type="GeneID" id="1181632"/>
<gene>
    <name evidence="1" type="ordered locus">PSPTO_0024</name>
</gene>
<evidence type="ECO:0000313" key="1">
    <source>
        <dbReference type="EMBL" id="AAO53580.1"/>
    </source>
</evidence>
<dbReference type="PATRIC" id="fig|223283.9.peg.23"/>
<sequence length="45" mass="4705">MTLTSLTFAKAKTKTKTKTKVRVASARSIASSVSSVHAGRWPGVG</sequence>
<dbReference type="RefSeq" id="WP_011102949.1">
    <property type="nucleotide sequence ID" value="NC_004578.1"/>
</dbReference>
<organism evidence="1 2">
    <name type="scientific">Pseudomonas syringae pv. tomato (strain ATCC BAA-871 / DC3000)</name>
    <dbReference type="NCBI Taxonomy" id="223283"/>
    <lineage>
        <taxon>Bacteria</taxon>
        <taxon>Pseudomonadati</taxon>
        <taxon>Pseudomonadota</taxon>
        <taxon>Gammaproteobacteria</taxon>
        <taxon>Pseudomonadales</taxon>
        <taxon>Pseudomonadaceae</taxon>
        <taxon>Pseudomonas</taxon>
    </lineage>
</organism>
<accession>Q88BI4</accession>
<keyword evidence="2" id="KW-1185">Reference proteome</keyword>
<reference evidence="1 2" key="1">
    <citation type="journal article" date="2003" name="Proc. Natl. Acad. Sci. U.S.A.">
        <title>The complete genome sequence of the Arabidopsis and tomato pathogen Pseudomonas syringae pv. tomato DC3000.</title>
        <authorList>
            <person name="Buell C.R."/>
            <person name="Joardar V."/>
            <person name="Lindeberg M."/>
            <person name="Selengut J."/>
            <person name="Paulsen I.T."/>
            <person name="Gwinn M.L."/>
            <person name="Dodson R.J."/>
            <person name="Deboy R.T."/>
            <person name="Durkin A.S."/>
            <person name="Kolonay J.F."/>
            <person name="Madupu R."/>
            <person name="Daugherty S."/>
            <person name="Brinkac L."/>
            <person name="Beanan M.J."/>
            <person name="Haft D.H."/>
            <person name="Nelson W.C."/>
            <person name="Davidsen T."/>
            <person name="Zafar N."/>
            <person name="Zhou L."/>
            <person name="Liu J."/>
            <person name="Yuan Q."/>
            <person name="Khouri H."/>
            <person name="Fedorova N."/>
            <person name="Tran B."/>
            <person name="Russell D."/>
            <person name="Berry K."/>
            <person name="Utterback T."/>
            <person name="Van Aken S.E."/>
            <person name="Feldblyum T.V."/>
            <person name="D'Ascenzo M."/>
            <person name="Deng W.L."/>
            <person name="Ramos A.R."/>
            <person name="Alfano J.R."/>
            <person name="Cartinhour S."/>
            <person name="Chatterjee A.K."/>
            <person name="Delaney T.P."/>
            <person name="Lazarowitz S.G."/>
            <person name="Martin G.B."/>
            <person name="Schneider D.J."/>
            <person name="Tang X."/>
            <person name="Bender C.L."/>
            <person name="White O."/>
            <person name="Fraser C.M."/>
            <person name="Collmer A."/>
        </authorList>
    </citation>
    <scope>NUCLEOTIDE SEQUENCE [LARGE SCALE GENOMIC DNA]</scope>
    <source>
        <strain evidence="2">ATCC BAA-871 / DC3000</strain>
    </source>
</reference>
<dbReference type="HOGENOM" id="CLU_3204210_0_0_6"/>
<name>Q88BI4_PSESM</name>
<dbReference type="AlphaFoldDB" id="Q88BI4"/>
<proteinExistence type="predicted"/>